<evidence type="ECO:0000313" key="2">
    <source>
        <dbReference type="Proteomes" id="UP000198362"/>
    </source>
</evidence>
<protein>
    <submittedName>
        <fullName evidence="1">Uncharacterized protein</fullName>
    </submittedName>
</protein>
<sequence length="100" mass="10361">MALLELLLVLPSQVRPAGDDWGGCAVRPSPDQTLLVCAVAGPEARSDTSVTFTFAAAGKPVPVDDPVNLGNHYVTISQVPPFDGQVTITGPEAIIPITVP</sequence>
<dbReference type="OrthoDB" id="3403968at2"/>
<organism evidence="1 2">
    <name type="scientific">Asanoa hainanensis</name>
    <dbReference type="NCBI Taxonomy" id="560556"/>
    <lineage>
        <taxon>Bacteria</taxon>
        <taxon>Bacillati</taxon>
        <taxon>Actinomycetota</taxon>
        <taxon>Actinomycetes</taxon>
        <taxon>Micromonosporales</taxon>
        <taxon>Micromonosporaceae</taxon>
        <taxon>Asanoa</taxon>
    </lineage>
</organism>
<name>A0A239M763_9ACTN</name>
<proteinExistence type="predicted"/>
<reference evidence="1 2" key="1">
    <citation type="submission" date="2017-06" db="EMBL/GenBank/DDBJ databases">
        <authorList>
            <person name="Kim H.J."/>
            <person name="Triplett B.A."/>
        </authorList>
    </citation>
    <scope>NUCLEOTIDE SEQUENCE [LARGE SCALE GENOMIC DNA]</scope>
    <source>
        <strain evidence="1 2">CGMCC 4.5593</strain>
    </source>
</reference>
<accession>A0A239M763</accession>
<evidence type="ECO:0000313" key="1">
    <source>
        <dbReference type="EMBL" id="SNT37884.1"/>
    </source>
</evidence>
<gene>
    <name evidence="1" type="ORF">SAMN05421812_105148</name>
</gene>
<dbReference type="RefSeq" id="WP_089248948.1">
    <property type="nucleotide sequence ID" value="NZ_FZPH01000005.1"/>
</dbReference>
<dbReference type="EMBL" id="FZPH01000005">
    <property type="protein sequence ID" value="SNT37884.1"/>
    <property type="molecule type" value="Genomic_DNA"/>
</dbReference>
<keyword evidence="2" id="KW-1185">Reference proteome</keyword>
<dbReference type="AlphaFoldDB" id="A0A239M763"/>
<dbReference type="Proteomes" id="UP000198362">
    <property type="component" value="Unassembled WGS sequence"/>
</dbReference>